<dbReference type="PANTHER" id="PTHR39112">
    <property type="entry name" value="PROTEIN RALF-LIKE 27-RELATED"/>
    <property type="match status" value="1"/>
</dbReference>
<evidence type="ECO:0000256" key="2">
    <source>
        <dbReference type="ARBA" id="ARBA00022702"/>
    </source>
</evidence>
<proteinExistence type="inferred from homology"/>
<dbReference type="Proteomes" id="UP001179952">
    <property type="component" value="Unassembled WGS sequence"/>
</dbReference>
<accession>A0AAV9B417</accession>
<keyword evidence="7" id="KW-1185">Reference proteome</keyword>
<dbReference type="InterPro" id="IPR008801">
    <property type="entry name" value="RALF"/>
</dbReference>
<evidence type="ECO:0000256" key="4">
    <source>
        <dbReference type="ARBA" id="ARBA00023157"/>
    </source>
</evidence>
<evidence type="ECO:0000313" key="7">
    <source>
        <dbReference type="Proteomes" id="UP001179952"/>
    </source>
</evidence>
<organism evidence="6 7">
    <name type="scientific">Acorus gramineus</name>
    <name type="common">Dwarf sweet flag</name>
    <dbReference type="NCBI Taxonomy" id="55184"/>
    <lineage>
        <taxon>Eukaryota</taxon>
        <taxon>Viridiplantae</taxon>
        <taxon>Streptophyta</taxon>
        <taxon>Embryophyta</taxon>
        <taxon>Tracheophyta</taxon>
        <taxon>Spermatophyta</taxon>
        <taxon>Magnoliopsida</taxon>
        <taxon>Liliopsida</taxon>
        <taxon>Acoraceae</taxon>
        <taxon>Acorus</taxon>
    </lineage>
</organism>
<dbReference type="InterPro" id="IPR039252">
    <property type="entry name" value="RALFL27"/>
</dbReference>
<feature type="signal peptide" evidence="5">
    <location>
        <begin position="1"/>
        <end position="20"/>
    </location>
</feature>
<comment type="similarity">
    <text evidence="1">Belongs to the plant rapid alkalinization factor (RALF) family.</text>
</comment>
<reference evidence="6" key="2">
    <citation type="submission" date="2023-06" db="EMBL/GenBank/DDBJ databases">
        <authorList>
            <person name="Ma L."/>
            <person name="Liu K.-W."/>
            <person name="Li Z."/>
            <person name="Hsiao Y.-Y."/>
            <person name="Qi Y."/>
            <person name="Fu T."/>
            <person name="Tang G."/>
            <person name="Zhang D."/>
            <person name="Sun W.-H."/>
            <person name="Liu D.-K."/>
            <person name="Li Y."/>
            <person name="Chen G.-Z."/>
            <person name="Liu X.-D."/>
            <person name="Liao X.-Y."/>
            <person name="Jiang Y.-T."/>
            <person name="Yu X."/>
            <person name="Hao Y."/>
            <person name="Huang J."/>
            <person name="Zhao X.-W."/>
            <person name="Ke S."/>
            <person name="Chen Y.-Y."/>
            <person name="Wu W.-L."/>
            <person name="Hsu J.-L."/>
            <person name="Lin Y.-F."/>
            <person name="Huang M.-D."/>
            <person name="Li C.-Y."/>
            <person name="Huang L."/>
            <person name="Wang Z.-W."/>
            <person name="Zhao X."/>
            <person name="Zhong W.-Y."/>
            <person name="Peng D.-H."/>
            <person name="Ahmad S."/>
            <person name="Lan S."/>
            <person name="Zhang J.-S."/>
            <person name="Tsai W.-C."/>
            <person name="Van De Peer Y."/>
            <person name="Liu Z.-J."/>
        </authorList>
    </citation>
    <scope>NUCLEOTIDE SEQUENCE</scope>
    <source>
        <strain evidence="6">SCP</strain>
        <tissue evidence="6">Leaves</tissue>
    </source>
</reference>
<reference evidence="6" key="1">
    <citation type="journal article" date="2023" name="Nat. Commun.">
        <title>Diploid and tetraploid genomes of Acorus and the evolution of monocots.</title>
        <authorList>
            <person name="Ma L."/>
            <person name="Liu K.W."/>
            <person name="Li Z."/>
            <person name="Hsiao Y.Y."/>
            <person name="Qi Y."/>
            <person name="Fu T."/>
            <person name="Tang G.D."/>
            <person name="Zhang D."/>
            <person name="Sun W.H."/>
            <person name="Liu D.K."/>
            <person name="Li Y."/>
            <person name="Chen G.Z."/>
            <person name="Liu X.D."/>
            <person name="Liao X.Y."/>
            <person name="Jiang Y.T."/>
            <person name="Yu X."/>
            <person name="Hao Y."/>
            <person name="Huang J."/>
            <person name="Zhao X.W."/>
            <person name="Ke S."/>
            <person name="Chen Y.Y."/>
            <person name="Wu W.L."/>
            <person name="Hsu J.L."/>
            <person name="Lin Y.F."/>
            <person name="Huang M.D."/>
            <person name="Li C.Y."/>
            <person name="Huang L."/>
            <person name="Wang Z.W."/>
            <person name="Zhao X."/>
            <person name="Zhong W.Y."/>
            <person name="Peng D.H."/>
            <person name="Ahmad S."/>
            <person name="Lan S."/>
            <person name="Zhang J.S."/>
            <person name="Tsai W.C."/>
            <person name="Van de Peer Y."/>
            <person name="Liu Z.J."/>
        </authorList>
    </citation>
    <scope>NUCLEOTIDE SEQUENCE</scope>
    <source>
        <strain evidence="6">SCP</strain>
    </source>
</reference>
<dbReference type="EMBL" id="JAUJYN010000005">
    <property type="protein sequence ID" value="KAK1271302.1"/>
    <property type="molecule type" value="Genomic_DNA"/>
</dbReference>
<evidence type="ECO:0000313" key="6">
    <source>
        <dbReference type="EMBL" id="KAK1271302.1"/>
    </source>
</evidence>
<feature type="chain" id="PRO_5043563916" evidence="5">
    <location>
        <begin position="21"/>
        <end position="106"/>
    </location>
</feature>
<comment type="caution">
    <text evidence="6">The sequence shown here is derived from an EMBL/GenBank/DDBJ whole genome shotgun (WGS) entry which is preliminary data.</text>
</comment>
<dbReference type="Pfam" id="PF05498">
    <property type="entry name" value="RALF"/>
    <property type="match status" value="1"/>
</dbReference>
<keyword evidence="3 5" id="KW-0732">Signal</keyword>
<dbReference type="PANTHER" id="PTHR39112:SF1">
    <property type="entry name" value="PROTEIN RALF-LIKE 27"/>
    <property type="match status" value="1"/>
</dbReference>
<evidence type="ECO:0000256" key="3">
    <source>
        <dbReference type="ARBA" id="ARBA00022729"/>
    </source>
</evidence>
<evidence type="ECO:0000256" key="1">
    <source>
        <dbReference type="ARBA" id="ARBA00009178"/>
    </source>
</evidence>
<gene>
    <name evidence="6" type="ORF">QJS04_geneDACA004472</name>
</gene>
<keyword evidence="2" id="KW-0372">Hormone</keyword>
<sequence>MKTSPLFLALLFFLITTTLAERPEPIHAKRACNSTVAECNNGDEEWLMESDTARQLLQGGSKQIYKTLQRQPACATSRGGRYTNTCFNPINKPSRGCSGVYRCRPT</sequence>
<dbReference type="AlphaFoldDB" id="A0AAV9B417"/>
<protein>
    <submittedName>
        <fullName evidence="6">Uncharacterized protein</fullName>
    </submittedName>
</protein>
<dbReference type="GO" id="GO:0005179">
    <property type="term" value="F:hormone activity"/>
    <property type="evidence" value="ECO:0007669"/>
    <property type="project" value="UniProtKB-KW"/>
</dbReference>
<name>A0AAV9B417_ACOGR</name>
<keyword evidence="4" id="KW-1015">Disulfide bond</keyword>
<evidence type="ECO:0000256" key="5">
    <source>
        <dbReference type="SAM" id="SignalP"/>
    </source>
</evidence>